<dbReference type="EC" id="3.1.3.-" evidence="10"/>
<evidence type="ECO:0000256" key="9">
    <source>
        <dbReference type="ARBA" id="ARBA00029599"/>
    </source>
</evidence>
<gene>
    <name evidence="12" type="ORF">J1777_03850</name>
</gene>
<evidence type="ECO:0000256" key="4">
    <source>
        <dbReference type="ARBA" id="ARBA00022490"/>
    </source>
</evidence>
<accession>A0A939KD48</accession>
<name>A0A939KD48_9BURK</name>
<comment type="caution">
    <text evidence="12">The sequence shown here is derived from an EMBL/GenBank/DDBJ whole genome shotgun (WGS) entry which is preliminary data.</text>
</comment>
<keyword evidence="4 10" id="KW-0963">Cytoplasm</keyword>
<comment type="subcellular location">
    <subcellularLocation>
        <location evidence="1 10">Cytoplasm</location>
    </subcellularLocation>
</comment>
<sequence length="207" mass="22314">MSSSPLSTAQPTEDTFERLGRITRHLHEAMTQLGLDKSLHAITQEFPDARDRLSHVGHMTEAAATKVLNLIDGGQPDCHAFKARSQDFAAQAQALVQSLNAGGNAAALLAQGSAFGHAATQFAENQSLLLTEIMMTQDFQDLSGQVIKKVIDIISETEKQLLELLMHSAPERLAAIAHPKTELAGPQVPEKALKQNDVDDLLASLGF</sequence>
<dbReference type="GO" id="GO:0009288">
    <property type="term" value="C:bacterial-type flagellum"/>
    <property type="evidence" value="ECO:0007669"/>
    <property type="project" value="InterPro"/>
</dbReference>
<keyword evidence="6 10" id="KW-0283">Flagellar rotation</keyword>
<dbReference type="Gene3D" id="1.10.287.500">
    <property type="entry name" value="Helix hairpin bin"/>
    <property type="match status" value="1"/>
</dbReference>
<evidence type="ECO:0000256" key="2">
    <source>
        <dbReference type="ARBA" id="ARBA00005908"/>
    </source>
</evidence>
<evidence type="ECO:0000256" key="1">
    <source>
        <dbReference type="ARBA" id="ARBA00004496"/>
    </source>
</evidence>
<proteinExistence type="inferred from homology"/>
<evidence type="ECO:0000313" key="13">
    <source>
        <dbReference type="Proteomes" id="UP000664731"/>
    </source>
</evidence>
<evidence type="ECO:0000256" key="8">
    <source>
        <dbReference type="ARBA" id="ARBA00022912"/>
    </source>
</evidence>
<dbReference type="GO" id="GO:0005737">
    <property type="term" value="C:cytoplasm"/>
    <property type="evidence" value="ECO:0007669"/>
    <property type="project" value="UniProtKB-SubCell"/>
</dbReference>
<comment type="similarity">
    <text evidence="2 10">Belongs to the CheZ family.</text>
</comment>
<reference evidence="12" key="1">
    <citation type="submission" date="2021-03" db="EMBL/GenBank/DDBJ databases">
        <title>Comamonas denitrificans.</title>
        <authorList>
            <person name="Finster K."/>
        </authorList>
    </citation>
    <scope>NUCLEOTIDE SEQUENCE</scope>
    <source>
        <strain evidence="12">MM2021_4</strain>
    </source>
</reference>
<dbReference type="InterPro" id="IPR007439">
    <property type="entry name" value="Chemotax_Pase_CheZ"/>
</dbReference>
<dbReference type="AlphaFoldDB" id="A0A939KD48"/>
<keyword evidence="13" id="KW-1185">Reference proteome</keyword>
<evidence type="ECO:0000256" key="7">
    <source>
        <dbReference type="ARBA" id="ARBA00022801"/>
    </source>
</evidence>
<dbReference type="Proteomes" id="UP000664731">
    <property type="component" value="Unassembled WGS sequence"/>
</dbReference>
<evidence type="ECO:0000256" key="5">
    <source>
        <dbReference type="ARBA" id="ARBA00022500"/>
    </source>
</evidence>
<dbReference type="SUPFAM" id="SSF75708">
    <property type="entry name" value="Chemotaxis phosphatase CheZ"/>
    <property type="match status" value="1"/>
</dbReference>
<dbReference type="GO" id="GO:0097588">
    <property type="term" value="P:archaeal or bacterial-type flagellum-dependent cell motility"/>
    <property type="evidence" value="ECO:0007669"/>
    <property type="project" value="UniProtKB-KW"/>
</dbReference>
<comment type="subunit">
    <text evidence="10">Homodimer.</text>
</comment>
<keyword evidence="5 10" id="KW-0145">Chemotaxis</keyword>
<feature type="site" description="Enhances dephosphorylation of CheY-P" evidence="11">
    <location>
        <position position="145"/>
    </location>
</feature>
<dbReference type="GO" id="GO:0004721">
    <property type="term" value="F:phosphoprotein phosphatase activity"/>
    <property type="evidence" value="ECO:0007669"/>
    <property type="project" value="UniProtKB-KW"/>
</dbReference>
<evidence type="ECO:0000256" key="6">
    <source>
        <dbReference type="ARBA" id="ARBA00022779"/>
    </source>
</evidence>
<comment type="function">
    <text evidence="10">Plays an important role in bacterial chemotaxis signal transduction pathway by accelerating the dephosphorylation of phosphorylated CheY (CheY-P).</text>
</comment>
<protein>
    <recommendedName>
        <fullName evidence="3 10">Protein phosphatase CheZ</fullName>
        <ecNumber evidence="10">3.1.3.-</ecNumber>
    </recommendedName>
    <alternativeName>
        <fullName evidence="9 10">Chemotaxis protein CheZ</fullName>
    </alternativeName>
</protein>
<dbReference type="GO" id="GO:0050920">
    <property type="term" value="P:regulation of chemotaxis"/>
    <property type="evidence" value="ECO:0007669"/>
    <property type="project" value="InterPro"/>
</dbReference>
<dbReference type="EMBL" id="JAFNME010000005">
    <property type="protein sequence ID" value="MBO1248974.1"/>
    <property type="molecule type" value="Genomic_DNA"/>
</dbReference>
<keyword evidence="7 10" id="KW-0378">Hydrolase</keyword>
<evidence type="ECO:0000256" key="3">
    <source>
        <dbReference type="ARBA" id="ARBA00018484"/>
    </source>
</evidence>
<evidence type="ECO:0000313" key="12">
    <source>
        <dbReference type="EMBL" id="MBO1248974.1"/>
    </source>
</evidence>
<organism evidence="12 13">
    <name type="scientific">Comamonas denitrificans</name>
    <dbReference type="NCBI Taxonomy" id="117506"/>
    <lineage>
        <taxon>Bacteria</taxon>
        <taxon>Pseudomonadati</taxon>
        <taxon>Pseudomonadota</taxon>
        <taxon>Betaproteobacteria</taxon>
        <taxon>Burkholderiales</taxon>
        <taxon>Comamonadaceae</taxon>
        <taxon>Comamonas</taxon>
    </lineage>
</organism>
<dbReference type="PANTHER" id="PTHR43693:SF1">
    <property type="entry name" value="PROTEIN PHOSPHATASE CHEZ"/>
    <property type="match status" value="1"/>
</dbReference>
<dbReference type="RefSeq" id="WP_207574517.1">
    <property type="nucleotide sequence ID" value="NZ_JAFNME010000005.1"/>
</dbReference>
<keyword evidence="8 10" id="KW-0904">Protein phosphatase</keyword>
<dbReference type="PANTHER" id="PTHR43693">
    <property type="entry name" value="PROTEIN PHOSPHATASE CHEZ"/>
    <property type="match status" value="1"/>
</dbReference>
<dbReference type="InterPro" id="IPR050992">
    <property type="entry name" value="CheZ_family_phosphatases"/>
</dbReference>
<dbReference type="Pfam" id="PF04344">
    <property type="entry name" value="CheZ"/>
    <property type="match status" value="1"/>
</dbReference>
<dbReference type="GO" id="GO:0006935">
    <property type="term" value="P:chemotaxis"/>
    <property type="evidence" value="ECO:0007669"/>
    <property type="project" value="UniProtKB-KW"/>
</dbReference>
<dbReference type="PIRSF" id="PIRSF002884">
    <property type="entry name" value="CheZ"/>
    <property type="match status" value="1"/>
</dbReference>
<evidence type="ECO:0000256" key="10">
    <source>
        <dbReference type="PIRNR" id="PIRNR002884"/>
    </source>
</evidence>
<evidence type="ECO:0000256" key="11">
    <source>
        <dbReference type="PIRSR" id="PIRSR002884-1"/>
    </source>
</evidence>